<dbReference type="InterPro" id="IPR010987">
    <property type="entry name" value="Glutathione-S-Trfase_C-like"/>
</dbReference>
<evidence type="ECO:0000256" key="1">
    <source>
        <dbReference type="ARBA" id="ARBA00011067"/>
    </source>
</evidence>
<dbReference type="Gene3D" id="3.40.30.10">
    <property type="entry name" value="Glutaredoxin"/>
    <property type="match status" value="1"/>
</dbReference>
<evidence type="ECO:0000313" key="5">
    <source>
        <dbReference type="Proteomes" id="UP000887565"/>
    </source>
</evidence>
<dbReference type="GO" id="GO:0006749">
    <property type="term" value="P:glutathione metabolic process"/>
    <property type="evidence" value="ECO:0007669"/>
    <property type="project" value="UniProtKB-UniRule"/>
</dbReference>
<dbReference type="EC" id="1.8.5.1" evidence="3"/>
<dbReference type="InterPro" id="IPR050983">
    <property type="entry name" value="GST_Omega/HSP26"/>
</dbReference>
<proteinExistence type="inferred from homology"/>
<dbReference type="InterPro" id="IPR036282">
    <property type="entry name" value="Glutathione-S-Trfase_C_sf"/>
</dbReference>
<keyword evidence="3" id="KW-0808">Transferase</keyword>
<dbReference type="PANTHER" id="PTHR43968">
    <property type="match status" value="1"/>
</dbReference>
<name>A0A915JUS5_ROMCU</name>
<dbReference type="Gene3D" id="1.20.1050.10">
    <property type="match status" value="1"/>
</dbReference>
<evidence type="ECO:0000256" key="2">
    <source>
        <dbReference type="ARBA" id="ARBA00023002"/>
    </source>
</evidence>
<sequence>IRNENYTLDGEAEVLNRSGISFALPTIVDAFQVKGFDAKAYQNGSDYPAYKNHSMRVYDPDPFNFQVSHSKSFHEKEDNKPDWFYEEISPLGKIPCVQYNAKAVCGSTLATEWLDDDFDHLNNLMPEDPYRRARQKMFLEQLEQALPAAHVYKALYYKVMDFRTFGSFESEAAKHEAWLKDLYYGGKEPGWIDYMVWPQLEKIELIPLVFKLMPPTDKFPKFSAYLRRMRSRPEVKALRRPARDHLKYALSMVRDRPDYDIGAL</sequence>
<comment type="catalytic activity">
    <reaction evidence="3">
        <text>L-dehydroascorbate + 2 glutathione = glutathione disulfide + L-ascorbate</text>
        <dbReference type="Rhea" id="RHEA:24424"/>
        <dbReference type="ChEBI" id="CHEBI:38290"/>
        <dbReference type="ChEBI" id="CHEBI:57925"/>
        <dbReference type="ChEBI" id="CHEBI:58297"/>
        <dbReference type="ChEBI" id="CHEBI:58539"/>
        <dbReference type="EC" id="1.8.5.1"/>
    </reaction>
</comment>
<dbReference type="SUPFAM" id="SSF47616">
    <property type="entry name" value="GST C-terminal domain-like"/>
    <property type="match status" value="1"/>
</dbReference>
<reference evidence="6" key="1">
    <citation type="submission" date="2022-11" db="UniProtKB">
        <authorList>
            <consortium name="WormBaseParasite"/>
        </authorList>
    </citation>
    <scope>IDENTIFICATION</scope>
</reference>
<dbReference type="InterPro" id="IPR036249">
    <property type="entry name" value="Thioredoxin-like_sf"/>
</dbReference>
<dbReference type="PANTHER" id="PTHR43968:SF6">
    <property type="entry name" value="GLUTATHIONE S-TRANSFERASE OMEGA"/>
    <property type="match status" value="1"/>
</dbReference>
<dbReference type="AlphaFoldDB" id="A0A915JUS5"/>
<accession>A0A915JUS5</accession>
<dbReference type="Proteomes" id="UP000887565">
    <property type="component" value="Unplaced"/>
</dbReference>
<dbReference type="PROSITE" id="PS50405">
    <property type="entry name" value="GST_CTER"/>
    <property type="match status" value="1"/>
</dbReference>
<evidence type="ECO:0000313" key="6">
    <source>
        <dbReference type="WBParaSite" id="nRc.2.0.1.t30120-RA"/>
    </source>
</evidence>
<comment type="similarity">
    <text evidence="1 3">Belongs to the GST superfamily. Omega family.</text>
</comment>
<evidence type="ECO:0000256" key="3">
    <source>
        <dbReference type="RuleBase" id="RU368071"/>
    </source>
</evidence>
<dbReference type="OMA" id="WYTDYSP"/>
<dbReference type="InterPro" id="IPR005442">
    <property type="entry name" value="GST_omega"/>
</dbReference>
<dbReference type="GO" id="GO:0050610">
    <property type="term" value="F:methylarsonate reductase activity"/>
    <property type="evidence" value="ECO:0007669"/>
    <property type="project" value="UniProtKB-UniRule"/>
</dbReference>
<dbReference type="PRINTS" id="PR01625">
    <property type="entry name" value="GSTRNSFRASEO"/>
</dbReference>
<feature type="domain" description="GST C-terminal" evidence="4">
    <location>
        <begin position="128"/>
        <end position="261"/>
    </location>
</feature>
<dbReference type="GO" id="GO:0045174">
    <property type="term" value="F:glutathione dehydrogenase (ascorbate) activity"/>
    <property type="evidence" value="ECO:0007669"/>
    <property type="project" value="UniProtKB-UniRule"/>
</dbReference>
<evidence type="ECO:0000259" key="4">
    <source>
        <dbReference type="PROSITE" id="PS50405"/>
    </source>
</evidence>
<dbReference type="SUPFAM" id="SSF52833">
    <property type="entry name" value="Thioredoxin-like"/>
    <property type="match status" value="1"/>
</dbReference>
<protein>
    <recommendedName>
        <fullName evidence="3">Glutathione S-transferase omega</fullName>
        <shortName evidence="3">GSTO</shortName>
        <ecNumber evidence="3">1.20.4.2</ecNumber>
        <ecNumber evidence="3">1.8.5.1</ecNumber>
        <ecNumber evidence="3">2.5.1.18</ecNumber>
    </recommendedName>
    <alternativeName>
        <fullName evidence="3">Glutathione-dependent dehydroascorbate reductase</fullName>
    </alternativeName>
    <alternativeName>
        <fullName evidence="3">Monomethylarsonic acid reductase</fullName>
    </alternativeName>
</protein>
<dbReference type="EC" id="2.5.1.18" evidence="3"/>
<keyword evidence="5" id="KW-1185">Reference proteome</keyword>
<dbReference type="GO" id="GO:0005737">
    <property type="term" value="C:cytoplasm"/>
    <property type="evidence" value="ECO:0007669"/>
    <property type="project" value="InterPro"/>
</dbReference>
<dbReference type="FunFam" id="1.20.1050.10:FF:000009">
    <property type="entry name" value="Glutathione S-transferase omega-1"/>
    <property type="match status" value="1"/>
</dbReference>
<comment type="catalytic activity">
    <reaction evidence="3">
        <text>RX + glutathione = an S-substituted glutathione + a halide anion + H(+)</text>
        <dbReference type="Rhea" id="RHEA:16437"/>
        <dbReference type="ChEBI" id="CHEBI:15378"/>
        <dbReference type="ChEBI" id="CHEBI:16042"/>
        <dbReference type="ChEBI" id="CHEBI:17792"/>
        <dbReference type="ChEBI" id="CHEBI:57925"/>
        <dbReference type="ChEBI" id="CHEBI:90779"/>
        <dbReference type="EC" id="2.5.1.18"/>
    </reaction>
</comment>
<keyword evidence="2 3" id="KW-0560">Oxidoreductase</keyword>
<organism evidence="5 6">
    <name type="scientific">Romanomermis culicivorax</name>
    <name type="common">Nematode worm</name>
    <dbReference type="NCBI Taxonomy" id="13658"/>
    <lineage>
        <taxon>Eukaryota</taxon>
        <taxon>Metazoa</taxon>
        <taxon>Ecdysozoa</taxon>
        <taxon>Nematoda</taxon>
        <taxon>Enoplea</taxon>
        <taxon>Dorylaimia</taxon>
        <taxon>Mermithida</taxon>
        <taxon>Mermithoidea</taxon>
        <taxon>Mermithidae</taxon>
        <taxon>Romanomermis</taxon>
    </lineage>
</organism>
<comment type="catalytic activity">
    <reaction evidence="3">
        <text>methylarsonate + 2 glutathione + H(+) = methylarsonous acid + glutathione disulfide + H2O</text>
        <dbReference type="Rhea" id="RHEA:15969"/>
        <dbReference type="ChEBI" id="CHEBI:15377"/>
        <dbReference type="ChEBI" id="CHEBI:15378"/>
        <dbReference type="ChEBI" id="CHEBI:17826"/>
        <dbReference type="ChEBI" id="CHEBI:33409"/>
        <dbReference type="ChEBI" id="CHEBI:57925"/>
        <dbReference type="ChEBI" id="CHEBI:58297"/>
        <dbReference type="EC" id="1.20.4.2"/>
    </reaction>
</comment>
<dbReference type="GO" id="GO:0004364">
    <property type="term" value="F:glutathione transferase activity"/>
    <property type="evidence" value="ECO:0007669"/>
    <property type="project" value="UniProtKB-UniRule"/>
</dbReference>
<comment type="function">
    <text evidence="3">Exhibits glutathione-dependent thiol transferase activity. Has high dehydroascorbate reductase activity and may contribute to the recycling of ascorbic acid. Participates in the biotransformation of inorganic arsenic and reduces monomethylarsonic acid (MMA).</text>
</comment>
<dbReference type="WBParaSite" id="nRc.2.0.1.t30120-RA">
    <property type="protein sequence ID" value="nRc.2.0.1.t30120-RA"/>
    <property type="gene ID" value="nRc.2.0.1.g30120"/>
</dbReference>
<dbReference type="EC" id="1.20.4.2" evidence="3"/>